<evidence type="ECO:0000259" key="1">
    <source>
        <dbReference type="Pfam" id="PF11195"/>
    </source>
</evidence>
<proteinExistence type="predicted"/>
<organism evidence="2 3">
    <name type="scientific">Acinetobacter vivianii</name>
    <dbReference type="NCBI Taxonomy" id="1776742"/>
    <lineage>
        <taxon>Bacteria</taxon>
        <taxon>Pseudomonadati</taxon>
        <taxon>Pseudomonadota</taxon>
        <taxon>Gammaproteobacteria</taxon>
        <taxon>Moraxellales</taxon>
        <taxon>Moraxellaceae</taxon>
        <taxon>Acinetobacter</taxon>
    </lineage>
</organism>
<accession>N8WAX8</accession>
<dbReference type="Proteomes" id="UP000013049">
    <property type="component" value="Unassembled WGS sequence"/>
</dbReference>
<dbReference type="Pfam" id="PF11195">
    <property type="entry name" value="Tad2-like"/>
    <property type="match status" value="1"/>
</dbReference>
<comment type="caution">
    <text evidence="2">The sequence shown here is derived from an EMBL/GenBank/DDBJ whole genome shotgun (WGS) entry which is preliminary data.</text>
</comment>
<sequence>MSKKLVAASMVAYIGTKVVMSVAMTRGAYNDYQGWQIPENEDPADPGYLIEYKDGGTPNHPDHEGYISWSPYSIFQETYRSNGNLSFSDALTLLKRGYRVARKNWNANNQWLSVSNLDTAAVEAKNFWSPHNREYAEQNGGVAIVAPCITIKNAQGLIVMGWVPSQGDLFANDWMTVE</sequence>
<dbReference type="PATRIC" id="fig|1217712.3.peg.1894"/>
<dbReference type="HOGENOM" id="CLU_101770_0_0_6"/>
<name>N8WAX8_9GAMM</name>
<protein>
    <recommendedName>
        <fullName evidence="1">Thoeris anti-defense 2-like domain-containing protein</fullName>
    </recommendedName>
</protein>
<evidence type="ECO:0000313" key="2">
    <source>
        <dbReference type="EMBL" id="ENU92089.1"/>
    </source>
</evidence>
<reference evidence="2 3" key="1">
    <citation type="submission" date="2013-02" db="EMBL/GenBank/DDBJ databases">
        <title>The Genome Sequence of Acinetobacter sp. NIPH 758.</title>
        <authorList>
            <consortium name="The Broad Institute Genome Sequencing Platform"/>
            <consortium name="The Broad Institute Genome Sequencing Center for Infectious Disease"/>
            <person name="Cerqueira G."/>
            <person name="Feldgarden M."/>
            <person name="Courvalin P."/>
            <person name="Perichon B."/>
            <person name="Grillot-Courvalin C."/>
            <person name="Clermont D."/>
            <person name="Rocha E."/>
            <person name="Yoon E.-J."/>
            <person name="Nemec A."/>
            <person name="Walker B."/>
            <person name="Young S.K."/>
            <person name="Zeng Q."/>
            <person name="Gargeya S."/>
            <person name="Fitzgerald M."/>
            <person name="Haas B."/>
            <person name="Abouelleil A."/>
            <person name="Alvarado L."/>
            <person name="Arachchi H.M."/>
            <person name="Berlin A.M."/>
            <person name="Chapman S.B."/>
            <person name="Dewar J."/>
            <person name="Goldberg J."/>
            <person name="Griggs A."/>
            <person name="Gujja S."/>
            <person name="Hansen M."/>
            <person name="Howarth C."/>
            <person name="Imamovic A."/>
            <person name="Larimer J."/>
            <person name="McCowan C."/>
            <person name="Murphy C."/>
            <person name="Neiman D."/>
            <person name="Pearson M."/>
            <person name="Priest M."/>
            <person name="Roberts A."/>
            <person name="Saif S."/>
            <person name="Shea T."/>
            <person name="Sisk P."/>
            <person name="Sykes S."/>
            <person name="Wortman J."/>
            <person name="Nusbaum C."/>
            <person name="Birren B."/>
        </authorList>
    </citation>
    <scope>NUCLEOTIDE SEQUENCE [LARGE SCALE GENOMIC DNA]</scope>
    <source>
        <strain evidence="2 3">NIPH 758</strain>
    </source>
</reference>
<evidence type="ECO:0000313" key="3">
    <source>
        <dbReference type="Proteomes" id="UP000013049"/>
    </source>
</evidence>
<feature type="domain" description="Thoeris anti-defense 2-like" evidence="1">
    <location>
        <begin position="86"/>
        <end position="177"/>
    </location>
</feature>
<gene>
    <name evidence="2" type="ORF">F971_01976</name>
</gene>
<dbReference type="EMBL" id="APPC01000017">
    <property type="protein sequence ID" value="ENU92089.1"/>
    <property type="molecule type" value="Genomic_DNA"/>
</dbReference>
<dbReference type="InterPro" id="IPR021361">
    <property type="entry name" value="Tad2-like_dom"/>
</dbReference>
<dbReference type="AlphaFoldDB" id="N8WAX8"/>
<dbReference type="eggNOG" id="ENOG50319K5">
    <property type="taxonomic scope" value="Bacteria"/>
</dbReference>